<evidence type="ECO:0000256" key="3">
    <source>
        <dbReference type="PROSITE-ProRule" id="PRU00023"/>
    </source>
</evidence>
<keyword evidence="6" id="KW-1185">Reference proteome</keyword>
<reference evidence="5 6" key="1">
    <citation type="submission" date="2021-04" db="EMBL/GenBank/DDBJ databases">
        <authorList>
            <person name="Bliznina A."/>
        </authorList>
    </citation>
    <scope>NUCLEOTIDE SEQUENCE [LARGE SCALE GENOMIC DNA]</scope>
</reference>
<dbReference type="InterPro" id="IPR036770">
    <property type="entry name" value="Ankyrin_rpt-contain_sf"/>
</dbReference>
<feature type="compositionally biased region" description="Polar residues" evidence="4">
    <location>
        <begin position="15"/>
        <end position="27"/>
    </location>
</feature>
<dbReference type="PANTHER" id="PTHR24198">
    <property type="entry name" value="ANKYRIN REPEAT AND PROTEIN KINASE DOMAIN-CONTAINING PROTEIN"/>
    <property type="match status" value="1"/>
</dbReference>
<dbReference type="InterPro" id="IPR002110">
    <property type="entry name" value="Ankyrin_rpt"/>
</dbReference>
<evidence type="ECO:0000256" key="1">
    <source>
        <dbReference type="ARBA" id="ARBA00022737"/>
    </source>
</evidence>
<feature type="repeat" description="ANK" evidence="3">
    <location>
        <begin position="185"/>
        <end position="219"/>
    </location>
</feature>
<evidence type="ECO:0000256" key="4">
    <source>
        <dbReference type="SAM" id="MobiDB-lite"/>
    </source>
</evidence>
<dbReference type="SUPFAM" id="SSF48403">
    <property type="entry name" value="Ankyrin repeat"/>
    <property type="match status" value="1"/>
</dbReference>
<dbReference type="Gene3D" id="1.25.40.20">
    <property type="entry name" value="Ankyrin repeat-containing domain"/>
    <property type="match status" value="1"/>
</dbReference>
<sequence>MGKIMNRVFEISHKASGQSQAISNQTQQKEKKKLRQTIGENGDFFKLPKNSLEKKTFSKSLEKLDKENYPQKSSKMKARSESREALAPTNGPGFQRQLARHSYYVRDLHTKSLLSSKTILVDMFVAASVGNVKLVDFYLRVGQLPVDAADNRGWRAIHHACLHAQTEVVEMLVQKGASINVSTVSGLTPILLAGSALTPRYDVIKLLLQNGANIESKSPLGTTVLMDVAGRAFEPETEELCYMLLRNGADLKQKDNKGRTAIDYAMSVCNMDVLKTLKSFQSRRNRSPRH</sequence>
<dbReference type="PROSITE" id="PS50297">
    <property type="entry name" value="ANK_REP_REGION"/>
    <property type="match status" value="1"/>
</dbReference>
<keyword evidence="2 3" id="KW-0040">ANK repeat</keyword>
<evidence type="ECO:0000313" key="6">
    <source>
        <dbReference type="Proteomes" id="UP001158576"/>
    </source>
</evidence>
<protein>
    <submittedName>
        <fullName evidence="5">Oidioi.mRNA.OKI2018_I69.chr2.g5997.t1.cds</fullName>
    </submittedName>
</protein>
<evidence type="ECO:0000313" key="5">
    <source>
        <dbReference type="EMBL" id="CAG5111721.1"/>
    </source>
</evidence>
<dbReference type="PROSITE" id="PS50088">
    <property type="entry name" value="ANK_REPEAT"/>
    <property type="match status" value="2"/>
</dbReference>
<keyword evidence="1" id="KW-0677">Repeat</keyword>
<dbReference type="SMART" id="SM00248">
    <property type="entry name" value="ANK"/>
    <property type="match status" value="4"/>
</dbReference>
<dbReference type="Pfam" id="PF12796">
    <property type="entry name" value="Ank_2"/>
    <property type="match status" value="1"/>
</dbReference>
<dbReference type="Proteomes" id="UP001158576">
    <property type="component" value="Chromosome 2"/>
</dbReference>
<feature type="region of interest" description="Disordered" evidence="4">
    <location>
        <begin position="63"/>
        <end position="94"/>
    </location>
</feature>
<feature type="repeat" description="ANK" evidence="3">
    <location>
        <begin position="152"/>
        <end position="184"/>
    </location>
</feature>
<feature type="region of interest" description="Disordered" evidence="4">
    <location>
        <begin position="10"/>
        <end position="39"/>
    </location>
</feature>
<name>A0ABN7T7Q9_OIKDI</name>
<proteinExistence type="predicted"/>
<evidence type="ECO:0000256" key="2">
    <source>
        <dbReference type="ARBA" id="ARBA00023043"/>
    </source>
</evidence>
<gene>
    <name evidence="5" type="ORF">OKIOD_LOCUS14762</name>
</gene>
<dbReference type="EMBL" id="OU015567">
    <property type="protein sequence ID" value="CAG5111721.1"/>
    <property type="molecule type" value="Genomic_DNA"/>
</dbReference>
<accession>A0ABN7T7Q9</accession>
<organism evidence="5 6">
    <name type="scientific">Oikopleura dioica</name>
    <name type="common">Tunicate</name>
    <dbReference type="NCBI Taxonomy" id="34765"/>
    <lineage>
        <taxon>Eukaryota</taxon>
        <taxon>Metazoa</taxon>
        <taxon>Chordata</taxon>
        <taxon>Tunicata</taxon>
        <taxon>Appendicularia</taxon>
        <taxon>Copelata</taxon>
        <taxon>Oikopleuridae</taxon>
        <taxon>Oikopleura</taxon>
    </lineage>
</organism>
<dbReference type="PANTHER" id="PTHR24198:SF165">
    <property type="entry name" value="ANKYRIN REPEAT-CONTAINING PROTEIN-RELATED"/>
    <property type="match status" value="1"/>
</dbReference>